<feature type="signal peptide" evidence="2">
    <location>
        <begin position="1"/>
        <end position="27"/>
    </location>
</feature>
<accession>A0ABN2WGM7</accession>
<comment type="caution">
    <text evidence="3">The sequence shown here is derived from an EMBL/GenBank/DDBJ whole genome shotgun (WGS) entry which is preliminary data.</text>
</comment>
<evidence type="ECO:0000256" key="2">
    <source>
        <dbReference type="SAM" id="SignalP"/>
    </source>
</evidence>
<dbReference type="Proteomes" id="UP001500984">
    <property type="component" value="Unassembled WGS sequence"/>
</dbReference>
<name>A0ABN2WGM7_9MICO</name>
<evidence type="ECO:0000256" key="1">
    <source>
        <dbReference type="SAM" id="MobiDB-lite"/>
    </source>
</evidence>
<proteinExistence type="predicted"/>
<evidence type="ECO:0000313" key="4">
    <source>
        <dbReference type="Proteomes" id="UP001500984"/>
    </source>
</evidence>
<reference evidence="3 4" key="1">
    <citation type="journal article" date="2019" name="Int. J. Syst. Evol. Microbiol.">
        <title>The Global Catalogue of Microorganisms (GCM) 10K type strain sequencing project: providing services to taxonomists for standard genome sequencing and annotation.</title>
        <authorList>
            <consortium name="The Broad Institute Genomics Platform"/>
            <consortium name="The Broad Institute Genome Sequencing Center for Infectious Disease"/>
            <person name="Wu L."/>
            <person name="Ma J."/>
        </authorList>
    </citation>
    <scope>NUCLEOTIDE SEQUENCE [LARGE SCALE GENOMIC DNA]</scope>
    <source>
        <strain evidence="3 4">JCM 15900</strain>
    </source>
</reference>
<feature type="chain" id="PRO_5045509795" description="Heavy metal-binding domain-containing protein" evidence="2">
    <location>
        <begin position="28"/>
        <end position="346"/>
    </location>
</feature>
<keyword evidence="2" id="KW-0732">Signal</keyword>
<dbReference type="RefSeq" id="WP_344335695.1">
    <property type="nucleotide sequence ID" value="NZ_BAAAPZ010000003.1"/>
</dbReference>
<keyword evidence="4" id="KW-1185">Reference proteome</keyword>
<evidence type="ECO:0008006" key="5">
    <source>
        <dbReference type="Google" id="ProtNLM"/>
    </source>
</evidence>
<feature type="region of interest" description="Disordered" evidence="1">
    <location>
        <begin position="311"/>
        <end position="346"/>
    </location>
</feature>
<gene>
    <name evidence="3" type="ORF">GCM10009823_09470</name>
</gene>
<protein>
    <recommendedName>
        <fullName evidence="5">Heavy metal-binding domain-containing protein</fullName>
    </recommendedName>
</protein>
<feature type="compositionally biased region" description="Polar residues" evidence="1">
    <location>
        <begin position="319"/>
        <end position="332"/>
    </location>
</feature>
<dbReference type="EMBL" id="BAAAPZ010000003">
    <property type="protein sequence ID" value="GAA2092010.1"/>
    <property type="molecule type" value="Genomic_DNA"/>
</dbReference>
<sequence>MKAPVRLGLYGLVLVAVFAVAAFTAHAVVPEDTVRAWAEESAEGGHAAGGEHTGGQAMTDDDAHAGHEAGGAASPGLGLEQDGYRLTGVTAPAETGEAGELALTVTGPDGGTVTDYEPEHEKELHLIVVRSDGQHFRHVHPERDEDGTWSIPWEWEAAGSYRVFTDFVPGGAEEGLTLSTTVQVAGDVAPAPAKGAVTETEVDGYTVSVAGDLVAGESSELTMTVTREGEPVTALEPYLGAFGHLVALRDGDLAYLHVHPHGDAPEPGETSGPEIVFEANAPTEGRYLLYLDFQVDGQVHTAPLVLDTATAGEAPAKSTPAQDETTQHGSTQDETEHEEGSGHEHG</sequence>
<feature type="region of interest" description="Disordered" evidence="1">
    <location>
        <begin position="39"/>
        <end position="81"/>
    </location>
</feature>
<organism evidence="3 4">
    <name type="scientific">Brevibacterium salitolerans</name>
    <dbReference type="NCBI Taxonomy" id="1403566"/>
    <lineage>
        <taxon>Bacteria</taxon>
        <taxon>Bacillati</taxon>
        <taxon>Actinomycetota</taxon>
        <taxon>Actinomycetes</taxon>
        <taxon>Micrococcales</taxon>
        <taxon>Brevibacteriaceae</taxon>
        <taxon>Brevibacterium</taxon>
    </lineage>
</organism>
<evidence type="ECO:0000313" key="3">
    <source>
        <dbReference type="EMBL" id="GAA2092010.1"/>
    </source>
</evidence>